<dbReference type="InterPro" id="IPR011053">
    <property type="entry name" value="Single_hybrid_motif"/>
</dbReference>
<evidence type="ECO:0000259" key="5">
    <source>
        <dbReference type="PROSITE" id="PS50968"/>
    </source>
</evidence>
<comment type="function">
    <text evidence="4">The H protein shuttles the methylamine group of glycine from the P protein to the T protein.</text>
</comment>
<dbReference type="PROSITE" id="PS00189">
    <property type="entry name" value="LIPOYL"/>
    <property type="match status" value="1"/>
</dbReference>
<proteinExistence type="inferred from homology"/>
<evidence type="ECO:0000313" key="6">
    <source>
        <dbReference type="EMBL" id="CAK8987590.1"/>
    </source>
</evidence>
<sequence>MMPRAALRATRGGLRFAAKAGYTFTGRSFAPAFAPAFARSFSDLRFAPTHEWFKAEGDSATLGISDFAQGQLGEVVYVELPEVGSKVSAKDTLCTLESVKAVGEVYAPVDCEVTAVNEKLQDEPATVNSSPEEEGWLVKVKFTGDVSSLMDRAAYEKHLESEKTEE</sequence>
<comment type="subunit">
    <text evidence="4">The glycine cleavage system is composed of four proteins: P, T, L and H.</text>
</comment>
<dbReference type="InterPro" id="IPR003016">
    <property type="entry name" value="2-oxoA_DH_lipoyl-BS"/>
</dbReference>
<dbReference type="Proteomes" id="UP001642484">
    <property type="component" value="Unassembled WGS sequence"/>
</dbReference>
<dbReference type="PANTHER" id="PTHR11715:SF3">
    <property type="entry name" value="GLYCINE CLEAVAGE SYSTEM H PROTEIN-RELATED"/>
    <property type="match status" value="1"/>
</dbReference>
<organism evidence="6 7">
    <name type="scientific">Durusdinium trenchii</name>
    <dbReference type="NCBI Taxonomy" id="1381693"/>
    <lineage>
        <taxon>Eukaryota</taxon>
        <taxon>Sar</taxon>
        <taxon>Alveolata</taxon>
        <taxon>Dinophyceae</taxon>
        <taxon>Suessiales</taxon>
        <taxon>Symbiodiniaceae</taxon>
        <taxon>Durusdinium</taxon>
    </lineage>
</organism>
<keyword evidence="4" id="KW-0496">Mitochondrion</keyword>
<evidence type="ECO:0000256" key="3">
    <source>
        <dbReference type="ARBA" id="ARBA00022946"/>
    </source>
</evidence>
<dbReference type="InterPro" id="IPR017453">
    <property type="entry name" value="GCV_H_sub"/>
</dbReference>
<evidence type="ECO:0000256" key="1">
    <source>
        <dbReference type="ARBA" id="ARBA00009249"/>
    </source>
</evidence>
<protein>
    <recommendedName>
        <fullName evidence="4">Glycine cleavage system H protein</fullName>
    </recommendedName>
</protein>
<dbReference type="NCBIfam" id="NF002270">
    <property type="entry name" value="PRK01202.1"/>
    <property type="match status" value="1"/>
</dbReference>
<dbReference type="InterPro" id="IPR002930">
    <property type="entry name" value="GCV_H"/>
</dbReference>
<keyword evidence="7" id="KW-1185">Reference proteome</keyword>
<evidence type="ECO:0000256" key="2">
    <source>
        <dbReference type="ARBA" id="ARBA00022823"/>
    </source>
</evidence>
<comment type="subcellular location">
    <subcellularLocation>
        <location evidence="4">Mitochondrion</location>
    </subcellularLocation>
</comment>
<dbReference type="PROSITE" id="PS50968">
    <property type="entry name" value="BIOTINYL_LIPOYL"/>
    <property type="match status" value="1"/>
</dbReference>
<dbReference type="InterPro" id="IPR033753">
    <property type="entry name" value="GCV_H/Fam206"/>
</dbReference>
<dbReference type="HAMAP" id="MF_00272">
    <property type="entry name" value="GcvH"/>
    <property type="match status" value="1"/>
</dbReference>
<reference evidence="6 7" key="1">
    <citation type="submission" date="2024-02" db="EMBL/GenBank/DDBJ databases">
        <authorList>
            <person name="Chen Y."/>
            <person name="Shah S."/>
            <person name="Dougan E. K."/>
            <person name="Thang M."/>
            <person name="Chan C."/>
        </authorList>
    </citation>
    <scope>NUCLEOTIDE SEQUENCE [LARGE SCALE GENOMIC DNA]</scope>
</reference>
<dbReference type="SUPFAM" id="SSF51230">
    <property type="entry name" value="Single hybrid motif"/>
    <property type="match status" value="1"/>
</dbReference>
<dbReference type="PANTHER" id="PTHR11715">
    <property type="entry name" value="GLYCINE CLEAVAGE SYSTEM H PROTEIN"/>
    <property type="match status" value="1"/>
</dbReference>
<comment type="similarity">
    <text evidence="1 4">Belongs to the GcvH family.</text>
</comment>
<keyword evidence="3 4" id="KW-0809">Transit peptide</keyword>
<comment type="cofactor">
    <cofactor evidence="4">
        <name>(R)-lipoate</name>
        <dbReference type="ChEBI" id="CHEBI:83088"/>
    </cofactor>
    <text evidence="4">Binds 1 lipoyl cofactor covalently.</text>
</comment>
<evidence type="ECO:0000313" key="7">
    <source>
        <dbReference type="Proteomes" id="UP001642484"/>
    </source>
</evidence>
<accession>A0ABP0HFH0</accession>
<evidence type="ECO:0000256" key="4">
    <source>
        <dbReference type="RuleBase" id="RU364055"/>
    </source>
</evidence>
<gene>
    <name evidence="6" type="ORF">CCMP2556_LOCUS927</name>
</gene>
<dbReference type="InterPro" id="IPR000089">
    <property type="entry name" value="Biotin_lipoyl"/>
</dbReference>
<keyword evidence="2 4" id="KW-0450">Lipoyl</keyword>
<dbReference type="CDD" id="cd06848">
    <property type="entry name" value="GCS_H"/>
    <property type="match status" value="1"/>
</dbReference>
<feature type="domain" description="Lipoyl-binding" evidence="5">
    <location>
        <begin position="59"/>
        <end position="141"/>
    </location>
</feature>
<name>A0ABP0HFH0_9DINO</name>
<comment type="caution">
    <text evidence="6">The sequence shown here is derived from an EMBL/GenBank/DDBJ whole genome shotgun (WGS) entry which is preliminary data.</text>
</comment>
<dbReference type="Pfam" id="PF01597">
    <property type="entry name" value="GCV_H"/>
    <property type="match status" value="1"/>
</dbReference>
<dbReference type="NCBIfam" id="TIGR00527">
    <property type="entry name" value="gcvH"/>
    <property type="match status" value="1"/>
</dbReference>
<dbReference type="Gene3D" id="2.40.50.100">
    <property type="match status" value="1"/>
</dbReference>
<dbReference type="EMBL" id="CAXAMN010000303">
    <property type="protein sequence ID" value="CAK8987590.1"/>
    <property type="molecule type" value="Genomic_DNA"/>
</dbReference>